<dbReference type="PANTHER" id="PTHR47926">
    <property type="entry name" value="PENTATRICOPEPTIDE REPEAT-CONTAINING PROTEIN"/>
    <property type="match status" value="1"/>
</dbReference>
<reference evidence="3 4" key="1">
    <citation type="journal article" date="2018" name="PLoS Genet.">
        <title>Population sequencing reveals clonal diversity and ancestral inbreeding in the grapevine cultivar Chardonnay.</title>
        <authorList>
            <person name="Roach M.J."/>
            <person name="Johnson D.L."/>
            <person name="Bohlmann J."/>
            <person name="van Vuuren H.J."/>
            <person name="Jones S.J."/>
            <person name="Pretorius I.S."/>
            <person name="Schmidt S.A."/>
            <person name="Borneman A.R."/>
        </authorList>
    </citation>
    <scope>NUCLEOTIDE SEQUENCE [LARGE SCALE GENOMIC DNA]</scope>
    <source>
        <strain evidence="4">cv. Chardonnay</strain>
        <tissue evidence="3">Leaf</tissue>
    </source>
</reference>
<feature type="region of interest" description="Disordered" evidence="1">
    <location>
        <begin position="263"/>
        <end position="290"/>
    </location>
</feature>
<proteinExistence type="predicted"/>
<dbReference type="Gene3D" id="1.25.40.10">
    <property type="entry name" value="Tetratricopeptide repeat domain"/>
    <property type="match status" value="1"/>
</dbReference>
<feature type="region of interest" description="Disordered" evidence="1">
    <location>
        <begin position="510"/>
        <end position="539"/>
    </location>
</feature>
<protein>
    <submittedName>
        <fullName evidence="3">Pentatricopeptide repeat-containing protein, chloroplastic</fullName>
    </submittedName>
</protein>
<evidence type="ECO:0000313" key="3">
    <source>
        <dbReference type="EMBL" id="RVW19200.1"/>
    </source>
</evidence>
<accession>A0A438C7J1</accession>
<keyword evidence="2" id="KW-1133">Transmembrane helix</keyword>
<sequence length="664" mass="74105">MAMRRNVVCRTAMINVYGKEKNFVGDVEFVFQMLVSADEVQLNATTMVCLPSACSTLCNYGVGRDVEKAWRIFDGVSYKKLPPWNAIITGYISSPVPGSKRVRAKCDSCHCCGLYMERTGVQPSDVTFIGVLSAYLLSQDGHGEEAYELDQNTIIPPDSIIWGALLSTGCIHWNLEPTDTISETIMVLQDPNLQEGGRMRRQVKEKRIKRPSGCSWVEVDGVVHRFVIEDTTHMKSKEIYGTYEILVNHLKAEGTNLDMKWKQGSSPSVGFHSNSSDNSLHSAHGDDNQNSKAAAIRPIPRFQLLDVMVSHMGPITTNLLPLLPPHHLHAIIKKYLLTMHGQSELVNCKELGDVNPGCPALQLTGILLGDYEMGSLGEYLTGGMHSWDSMHMMLVDMVEIESSNFLGLDMANDKSPAGGKPPVLSTYSNLVKAFVNAHTAKGNKQLGQRIWGILHKKIFKAKEYPKETYKHQVREWTSNHGFGECWPQNVHVLEFLNCFKSLPAPDLPLDGSPSSLNDVPTESTDGSGLTTNEPSTDPEIEEALRTAGLLSDSPPNSPHQEAKGLNDEDDLLRKIEKDLIIHLTWILTWNWIYMVILSTIWKSNFDKEFEDIEECPTYYSVNHTVNHSLPRLVLKACKHKFHSASLCKWSSTHKSACPLCQAPF</sequence>
<feature type="compositionally biased region" description="Polar residues" evidence="1">
    <location>
        <begin position="263"/>
        <end position="281"/>
    </location>
</feature>
<keyword evidence="2" id="KW-0812">Transmembrane</keyword>
<dbReference type="SUPFAM" id="SSF57850">
    <property type="entry name" value="RING/U-box"/>
    <property type="match status" value="1"/>
</dbReference>
<keyword evidence="2" id="KW-0472">Membrane</keyword>
<dbReference type="EMBL" id="QGNW01002500">
    <property type="protein sequence ID" value="RVW19200.1"/>
    <property type="molecule type" value="Genomic_DNA"/>
</dbReference>
<name>A0A438C7J1_VITVI</name>
<evidence type="ECO:0000256" key="2">
    <source>
        <dbReference type="SAM" id="Phobius"/>
    </source>
</evidence>
<dbReference type="InterPro" id="IPR011990">
    <property type="entry name" value="TPR-like_helical_dom_sf"/>
</dbReference>
<organism evidence="3 4">
    <name type="scientific">Vitis vinifera</name>
    <name type="common">Grape</name>
    <dbReference type="NCBI Taxonomy" id="29760"/>
    <lineage>
        <taxon>Eukaryota</taxon>
        <taxon>Viridiplantae</taxon>
        <taxon>Streptophyta</taxon>
        <taxon>Embryophyta</taxon>
        <taxon>Tracheophyta</taxon>
        <taxon>Spermatophyta</taxon>
        <taxon>Magnoliopsida</taxon>
        <taxon>eudicotyledons</taxon>
        <taxon>Gunneridae</taxon>
        <taxon>Pentapetalae</taxon>
        <taxon>rosids</taxon>
        <taxon>Vitales</taxon>
        <taxon>Vitaceae</taxon>
        <taxon>Viteae</taxon>
        <taxon>Vitis</taxon>
    </lineage>
</organism>
<gene>
    <name evidence="3" type="primary">PCMP-H12_1</name>
    <name evidence="3" type="ORF">CK203_100135</name>
</gene>
<dbReference type="GO" id="GO:0003723">
    <property type="term" value="F:RNA binding"/>
    <property type="evidence" value="ECO:0007669"/>
    <property type="project" value="InterPro"/>
</dbReference>
<feature type="transmembrane region" description="Helical" evidence="2">
    <location>
        <begin position="579"/>
        <end position="601"/>
    </location>
</feature>
<evidence type="ECO:0000256" key="1">
    <source>
        <dbReference type="SAM" id="MobiDB-lite"/>
    </source>
</evidence>
<feature type="compositionally biased region" description="Polar residues" evidence="1">
    <location>
        <begin position="512"/>
        <end position="535"/>
    </location>
</feature>
<dbReference type="Gene3D" id="3.30.40.10">
    <property type="entry name" value="Zinc/RING finger domain, C3HC4 (zinc finger)"/>
    <property type="match status" value="1"/>
</dbReference>
<dbReference type="PANTHER" id="PTHR47926:SF344">
    <property type="entry name" value="OS07G0636900 PROTEIN"/>
    <property type="match status" value="1"/>
</dbReference>
<evidence type="ECO:0000313" key="4">
    <source>
        <dbReference type="Proteomes" id="UP000288805"/>
    </source>
</evidence>
<dbReference type="InterPro" id="IPR046960">
    <property type="entry name" value="PPR_At4g14850-like_plant"/>
</dbReference>
<comment type="caution">
    <text evidence="3">The sequence shown here is derived from an EMBL/GenBank/DDBJ whole genome shotgun (WGS) entry which is preliminary data.</text>
</comment>
<dbReference type="AlphaFoldDB" id="A0A438C7J1"/>
<dbReference type="InterPro" id="IPR013083">
    <property type="entry name" value="Znf_RING/FYVE/PHD"/>
</dbReference>
<dbReference type="GO" id="GO:0009451">
    <property type="term" value="P:RNA modification"/>
    <property type="evidence" value="ECO:0007669"/>
    <property type="project" value="InterPro"/>
</dbReference>
<dbReference type="Proteomes" id="UP000288805">
    <property type="component" value="Unassembled WGS sequence"/>
</dbReference>